<dbReference type="Gene3D" id="2.60.120.10">
    <property type="entry name" value="Jelly Rolls"/>
    <property type="match status" value="1"/>
</dbReference>
<dbReference type="PANTHER" id="PTHR35848:SF6">
    <property type="entry name" value="CUPIN TYPE-2 DOMAIN-CONTAINING PROTEIN"/>
    <property type="match status" value="1"/>
</dbReference>
<keyword evidence="1" id="KW-0479">Metal-binding</keyword>
<sequence length="112" mass="12391">MITVTTREDLKAPDSQTALFEGKYHSSGVTFFWVDTPPGTGPEAHWHPYTETWAVIEGEVEVLANGETVHGRTGDIITVTAETVHQFRNIGADSLKMMCIHASPELIEHEVD</sequence>
<evidence type="ECO:0000256" key="1">
    <source>
        <dbReference type="ARBA" id="ARBA00022723"/>
    </source>
</evidence>
<dbReference type="AlphaFoldDB" id="A0A7K1UH11"/>
<dbReference type="InterPro" id="IPR013096">
    <property type="entry name" value="Cupin_2"/>
</dbReference>
<dbReference type="InterPro" id="IPR011051">
    <property type="entry name" value="RmlC_Cupin_sf"/>
</dbReference>
<dbReference type="SUPFAM" id="SSF51182">
    <property type="entry name" value="RmlC-like cupins"/>
    <property type="match status" value="1"/>
</dbReference>
<feature type="domain" description="Cupin type-2" evidence="2">
    <location>
        <begin position="33"/>
        <end position="100"/>
    </location>
</feature>
<reference evidence="3 4" key="1">
    <citation type="submission" date="2019-12" db="EMBL/GenBank/DDBJ databases">
        <title>Nesterenkonia muleiensis sp. nov., a novel actinobacterium isolated from sap of Populus euphratica.</title>
        <authorList>
            <person name="Wang R."/>
        </authorList>
    </citation>
    <scope>NUCLEOTIDE SEQUENCE [LARGE SCALE GENOMIC DNA]</scope>
    <source>
        <strain evidence="3 4">F10</strain>
    </source>
</reference>
<evidence type="ECO:0000259" key="2">
    <source>
        <dbReference type="Pfam" id="PF07883"/>
    </source>
</evidence>
<accession>A0A7K1UH11</accession>
<dbReference type="InterPro" id="IPR051610">
    <property type="entry name" value="GPI/OXD"/>
</dbReference>
<organism evidence="3 4">
    <name type="scientific">Nesterenkonia alkaliphila</name>
    <dbReference type="NCBI Taxonomy" id="1463631"/>
    <lineage>
        <taxon>Bacteria</taxon>
        <taxon>Bacillati</taxon>
        <taxon>Actinomycetota</taxon>
        <taxon>Actinomycetes</taxon>
        <taxon>Micrococcales</taxon>
        <taxon>Micrococcaceae</taxon>
        <taxon>Nesterenkonia</taxon>
    </lineage>
</organism>
<dbReference type="OrthoDB" id="122936at2"/>
<comment type="caution">
    <text evidence="3">The sequence shown here is derived from an EMBL/GenBank/DDBJ whole genome shotgun (WGS) entry which is preliminary data.</text>
</comment>
<proteinExistence type="predicted"/>
<dbReference type="InterPro" id="IPR014710">
    <property type="entry name" value="RmlC-like_jellyroll"/>
</dbReference>
<dbReference type="PANTHER" id="PTHR35848">
    <property type="entry name" value="OXALATE-BINDING PROTEIN"/>
    <property type="match status" value="1"/>
</dbReference>
<dbReference type="Pfam" id="PF07883">
    <property type="entry name" value="Cupin_2"/>
    <property type="match status" value="1"/>
</dbReference>
<dbReference type="RefSeq" id="WP_157322018.1">
    <property type="nucleotide sequence ID" value="NZ_BMFX01000019.1"/>
</dbReference>
<keyword evidence="4" id="KW-1185">Reference proteome</keyword>
<protein>
    <submittedName>
        <fullName evidence="3">Cupin domain-containing protein</fullName>
    </submittedName>
</protein>
<dbReference type="GO" id="GO:0046872">
    <property type="term" value="F:metal ion binding"/>
    <property type="evidence" value="ECO:0007669"/>
    <property type="project" value="UniProtKB-KW"/>
</dbReference>
<dbReference type="EMBL" id="WRPM01000032">
    <property type="protein sequence ID" value="MVT25760.1"/>
    <property type="molecule type" value="Genomic_DNA"/>
</dbReference>
<evidence type="ECO:0000313" key="4">
    <source>
        <dbReference type="Proteomes" id="UP000460157"/>
    </source>
</evidence>
<evidence type="ECO:0000313" key="3">
    <source>
        <dbReference type="EMBL" id="MVT25760.1"/>
    </source>
</evidence>
<dbReference type="Proteomes" id="UP000460157">
    <property type="component" value="Unassembled WGS sequence"/>
</dbReference>
<gene>
    <name evidence="3" type="ORF">GNZ21_05190</name>
</gene>
<name>A0A7K1UH11_9MICC</name>